<evidence type="ECO:0000313" key="3">
    <source>
        <dbReference type="Proteomes" id="UP000054466"/>
    </source>
</evidence>
<dbReference type="EMBL" id="KN847040">
    <property type="protein sequence ID" value="KIW35194.1"/>
    <property type="molecule type" value="Genomic_DNA"/>
</dbReference>
<name>A0A0D2DHF7_9EURO</name>
<protein>
    <submittedName>
        <fullName evidence="2">Uncharacterized protein</fullName>
    </submittedName>
</protein>
<proteinExistence type="predicted"/>
<keyword evidence="3" id="KW-1185">Reference proteome</keyword>
<dbReference type="OrthoDB" id="4112524at2759"/>
<evidence type="ECO:0000256" key="1">
    <source>
        <dbReference type="SAM" id="MobiDB-lite"/>
    </source>
</evidence>
<accession>A0A0D2DHF7</accession>
<gene>
    <name evidence="2" type="ORF">PV07_01907</name>
</gene>
<dbReference type="GeneID" id="27341101"/>
<dbReference type="HOGENOM" id="CLU_052529_0_0_1"/>
<feature type="compositionally biased region" description="Basic residues" evidence="1">
    <location>
        <begin position="81"/>
        <end position="93"/>
    </location>
</feature>
<organism evidence="2 3">
    <name type="scientific">Cladophialophora immunda</name>
    <dbReference type="NCBI Taxonomy" id="569365"/>
    <lineage>
        <taxon>Eukaryota</taxon>
        <taxon>Fungi</taxon>
        <taxon>Dikarya</taxon>
        <taxon>Ascomycota</taxon>
        <taxon>Pezizomycotina</taxon>
        <taxon>Eurotiomycetes</taxon>
        <taxon>Chaetothyriomycetidae</taxon>
        <taxon>Chaetothyriales</taxon>
        <taxon>Herpotrichiellaceae</taxon>
        <taxon>Cladophialophora</taxon>
    </lineage>
</organism>
<dbReference type="RefSeq" id="XP_016255410.1">
    <property type="nucleotide sequence ID" value="XM_016388482.1"/>
</dbReference>
<dbReference type="Proteomes" id="UP000054466">
    <property type="component" value="Unassembled WGS sequence"/>
</dbReference>
<feature type="compositionally biased region" description="Basic residues" evidence="1">
    <location>
        <begin position="131"/>
        <end position="154"/>
    </location>
</feature>
<reference evidence="2 3" key="1">
    <citation type="submission" date="2015-01" db="EMBL/GenBank/DDBJ databases">
        <title>The Genome Sequence of Cladophialophora immunda CBS83496.</title>
        <authorList>
            <consortium name="The Broad Institute Genomics Platform"/>
            <person name="Cuomo C."/>
            <person name="de Hoog S."/>
            <person name="Gorbushina A."/>
            <person name="Stielow B."/>
            <person name="Teixiera M."/>
            <person name="Abouelleil A."/>
            <person name="Chapman S.B."/>
            <person name="Priest M."/>
            <person name="Young S.K."/>
            <person name="Wortman J."/>
            <person name="Nusbaum C."/>
            <person name="Birren B."/>
        </authorList>
    </citation>
    <scope>NUCLEOTIDE SEQUENCE [LARGE SCALE GENOMIC DNA]</scope>
    <source>
        <strain evidence="2 3">CBS 83496</strain>
    </source>
</reference>
<evidence type="ECO:0000313" key="2">
    <source>
        <dbReference type="EMBL" id="KIW35194.1"/>
    </source>
</evidence>
<dbReference type="AlphaFoldDB" id="A0A0D2DHF7"/>
<sequence>MHFSTQVFRQSSLSIGKASSTNEQTEMVSKQTSSVTTLTVSDLESQMEALGVSCWDFAYPTGKCSLPPVKNCCFTAESKSTSRKARGEHKSKHQERQVTSGATAETAVCGLQADPSDDRQYSTTSITKSRSQQHHHHHHHHSSKSHKSASKHQTRSSTSNPELRTYLLSCPTVASIIYPQTYTTISSLLLTPQTMLVFLVPQSNILCPKVCELMRLPRAAGSGIRILPVPPEIEMRVVCDDYDGDGDCDRDRDADGAEGCMLPAVSIADVLAVEEVVTKILKNTPAKAFDGYIAFEDDRAAWTFLHRVGKGVKGASRKGC</sequence>
<dbReference type="VEuPathDB" id="FungiDB:PV07_01907"/>
<feature type="compositionally biased region" description="Polar residues" evidence="1">
    <location>
        <begin position="121"/>
        <end position="130"/>
    </location>
</feature>
<feature type="region of interest" description="Disordered" evidence="1">
    <location>
        <begin position="80"/>
        <end position="161"/>
    </location>
</feature>